<keyword evidence="3" id="KW-1185">Reference proteome</keyword>
<evidence type="ECO:0000313" key="2">
    <source>
        <dbReference type="EMBL" id="GAU37195.1"/>
    </source>
</evidence>
<feature type="region of interest" description="Disordered" evidence="1">
    <location>
        <begin position="46"/>
        <end position="69"/>
    </location>
</feature>
<proteinExistence type="predicted"/>
<feature type="region of interest" description="Disordered" evidence="1">
    <location>
        <begin position="1"/>
        <end position="22"/>
    </location>
</feature>
<feature type="compositionally biased region" description="Polar residues" evidence="1">
    <location>
        <begin position="13"/>
        <end position="22"/>
    </location>
</feature>
<evidence type="ECO:0000256" key="1">
    <source>
        <dbReference type="SAM" id="MobiDB-lite"/>
    </source>
</evidence>
<dbReference type="AlphaFoldDB" id="A0A2Z6NMS6"/>
<gene>
    <name evidence="2" type="ORF">TSUD_30600</name>
</gene>
<dbReference type="Proteomes" id="UP000242715">
    <property type="component" value="Unassembled WGS sequence"/>
</dbReference>
<dbReference type="EMBL" id="DF973660">
    <property type="protein sequence ID" value="GAU37195.1"/>
    <property type="molecule type" value="Genomic_DNA"/>
</dbReference>
<protein>
    <submittedName>
        <fullName evidence="2">Uncharacterized protein</fullName>
    </submittedName>
</protein>
<sequence>MFDLRSRRLVKRPNNQAKSSSITATPIFCTTTLSIHYWRRKLQSLMPCPSPSSREQNPGTEKRRKGRIS</sequence>
<organism evidence="2 3">
    <name type="scientific">Trifolium subterraneum</name>
    <name type="common">Subterranean clover</name>
    <dbReference type="NCBI Taxonomy" id="3900"/>
    <lineage>
        <taxon>Eukaryota</taxon>
        <taxon>Viridiplantae</taxon>
        <taxon>Streptophyta</taxon>
        <taxon>Embryophyta</taxon>
        <taxon>Tracheophyta</taxon>
        <taxon>Spermatophyta</taxon>
        <taxon>Magnoliopsida</taxon>
        <taxon>eudicotyledons</taxon>
        <taxon>Gunneridae</taxon>
        <taxon>Pentapetalae</taxon>
        <taxon>rosids</taxon>
        <taxon>fabids</taxon>
        <taxon>Fabales</taxon>
        <taxon>Fabaceae</taxon>
        <taxon>Papilionoideae</taxon>
        <taxon>50 kb inversion clade</taxon>
        <taxon>NPAAA clade</taxon>
        <taxon>Hologalegina</taxon>
        <taxon>IRL clade</taxon>
        <taxon>Trifolieae</taxon>
        <taxon>Trifolium</taxon>
    </lineage>
</organism>
<name>A0A2Z6NMS6_TRISU</name>
<evidence type="ECO:0000313" key="3">
    <source>
        <dbReference type="Proteomes" id="UP000242715"/>
    </source>
</evidence>
<reference evidence="3" key="1">
    <citation type="journal article" date="2017" name="Front. Plant Sci.">
        <title>Climate Clever Clovers: New Paradigm to Reduce the Environmental Footprint of Ruminants by Breeding Low Methanogenic Forages Utilizing Haplotype Variation.</title>
        <authorList>
            <person name="Kaur P."/>
            <person name="Appels R."/>
            <person name="Bayer P.E."/>
            <person name="Keeble-Gagnere G."/>
            <person name="Wang J."/>
            <person name="Hirakawa H."/>
            <person name="Shirasawa K."/>
            <person name="Vercoe P."/>
            <person name="Stefanova K."/>
            <person name="Durmic Z."/>
            <person name="Nichols P."/>
            <person name="Revell C."/>
            <person name="Isobe S.N."/>
            <person name="Edwards D."/>
            <person name="Erskine W."/>
        </authorList>
    </citation>
    <scope>NUCLEOTIDE SEQUENCE [LARGE SCALE GENOMIC DNA]</scope>
    <source>
        <strain evidence="3">cv. Daliak</strain>
    </source>
</reference>
<accession>A0A2Z6NMS6</accession>